<reference evidence="1" key="1">
    <citation type="submission" date="2013-12" db="EMBL/GenBank/DDBJ databases">
        <title>A Varibaculum cambriense genome reconstructed from a premature infant gut community with otherwise low bacterial novelty that shifts toward anaerobic metabolism during the third week of life.</title>
        <authorList>
            <person name="Brown C.T."/>
            <person name="Sharon I."/>
            <person name="Thomas B.C."/>
            <person name="Castelle C.J."/>
            <person name="Morowitz M.J."/>
            <person name="Banfield J.F."/>
        </authorList>
    </citation>
    <scope>NUCLEOTIDE SEQUENCE</scope>
</reference>
<feature type="non-terminal residue" evidence="1">
    <location>
        <position position="71"/>
    </location>
</feature>
<accession>W1Y222</accession>
<sequence>TKIPRGSKQYKEIYKTRTCSERINNRILNDYKIHSLKIRGKKRYSFMTMIASINIHLDARIKAFGFSILNL</sequence>
<dbReference type="AlphaFoldDB" id="W1Y222"/>
<feature type="non-terminal residue" evidence="1">
    <location>
        <position position="1"/>
    </location>
</feature>
<name>W1Y222_9ZZZZ</name>
<dbReference type="EMBL" id="AZMM01010438">
    <property type="protein sequence ID" value="ETJ35164.1"/>
    <property type="molecule type" value="Genomic_DNA"/>
</dbReference>
<evidence type="ECO:0000313" key="1">
    <source>
        <dbReference type="EMBL" id="ETJ35164.1"/>
    </source>
</evidence>
<gene>
    <name evidence="1" type="ORF">Q604_UNBC10438G0001</name>
</gene>
<organism evidence="1">
    <name type="scientific">human gut metagenome</name>
    <dbReference type="NCBI Taxonomy" id="408170"/>
    <lineage>
        <taxon>unclassified sequences</taxon>
        <taxon>metagenomes</taxon>
        <taxon>organismal metagenomes</taxon>
    </lineage>
</organism>
<evidence type="ECO:0008006" key="2">
    <source>
        <dbReference type="Google" id="ProtNLM"/>
    </source>
</evidence>
<proteinExistence type="predicted"/>
<comment type="caution">
    <text evidence="1">The sequence shown here is derived from an EMBL/GenBank/DDBJ whole genome shotgun (WGS) entry which is preliminary data.</text>
</comment>
<protein>
    <recommendedName>
        <fullName evidence="2">Transposase DDE domain-containing protein</fullName>
    </recommendedName>
</protein>